<dbReference type="EMBL" id="CP042997">
    <property type="protein sequence ID" value="QEH38936.1"/>
    <property type="molecule type" value="Genomic_DNA"/>
</dbReference>
<proteinExistence type="predicted"/>
<accession>A0A5B9WE62</accession>
<reference evidence="3 4" key="1">
    <citation type="submission" date="2019-08" db="EMBL/GenBank/DDBJ databases">
        <title>Deep-cultivation of Planctomycetes and their phenomic and genomic characterization uncovers novel biology.</title>
        <authorList>
            <person name="Wiegand S."/>
            <person name="Jogler M."/>
            <person name="Boedeker C."/>
            <person name="Pinto D."/>
            <person name="Vollmers J."/>
            <person name="Rivas-Marin E."/>
            <person name="Kohn T."/>
            <person name="Peeters S.H."/>
            <person name="Heuer A."/>
            <person name="Rast P."/>
            <person name="Oberbeckmann S."/>
            <person name="Bunk B."/>
            <person name="Jeske O."/>
            <person name="Meyerdierks A."/>
            <person name="Storesund J.E."/>
            <person name="Kallscheuer N."/>
            <person name="Luecker S."/>
            <person name="Lage O.M."/>
            <person name="Pohl T."/>
            <person name="Merkel B.J."/>
            <person name="Hornburger P."/>
            <person name="Mueller R.-W."/>
            <person name="Bruemmer F."/>
            <person name="Labrenz M."/>
            <person name="Spormann A.M."/>
            <person name="Op den Camp H."/>
            <person name="Overmann J."/>
            <person name="Amann R."/>
            <person name="Jetten M.S.M."/>
            <person name="Mascher T."/>
            <person name="Medema M.H."/>
            <person name="Devos D.P."/>
            <person name="Kaster A.-K."/>
            <person name="Ovreas L."/>
            <person name="Rohde M."/>
            <person name="Galperin M.Y."/>
            <person name="Jogler C."/>
        </authorList>
    </citation>
    <scope>NUCLEOTIDE SEQUENCE [LARGE SCALE GENOMIC DNA]</scope>
    <source>
        <strain evidence="3 4">OJF2</strain>
    </source>
</reference>
<name>A0A5B9WE62_9BACT</name>
<dbReference type="RefSeq" id="WP_148598316.1">
    <property type="nucleotide sequence ID" value="NZ_CP042997.1"/>
</dbReference>
<gene>
    <name evidence="3" type="ORF">OJF2_75460</name>
</gene>
<dbReference type="AlphaFoldDB" id="A0A5B9WE62"/>
<evidence type="ECO:0000313" key="4">
    <source>
        <dbReference type="Proteomes" id="UP000324233"/>
    </source>
</evidence>
<feature type="chain" id="PRO_5022822748" evidence="2">
    <location>
        <begin position="26"/>
        <end position="140"/>
    </location>
</feature>
<dbReference type="Proteomes" id="UP000324233">
    <property type="component" value="Chromosome"/>
</dbReference>
<keyword evidence="4" id="KW-1185">Reference proteome</keyword>
<sequence length="140" mass="14154" precursor="true">MRSRLGGAALAALTAVLLAPGEARAGCSHGQEARPIGPDRLSLLEDSGALVEEVDGVGTSPDRAGGRRGGCSGPSCSGKSGLPSVPASLLSPRFVQWAAWSVPPASPGRCGSPGVRDGCPMWTNPSSDAVFHPPRPSCVR</sequence>
<feature type="signal peptide" evidence="2">
    <location>
        <begin position="1"/>
        <end position="25"/>
    </location>
</feature>
<feature type="region of interest" description="Disordered" evidence="1">
    <location>
        <begin position="55"/>
        <end position="82"/>
    </location>
</feature>
<evidence type="ECO:0000256" key="1">
    <source>
        <dbReference type="SAM" id="MobiDB-lite"/>
    </source>
</evidence>
<evidence type="ECO:0000313" key="3">
    <source>
        <dbReference type="EMBL" id="QEH38936.1"/>
    </source>
</evidence>
<organism evidence="3 4">
    <name type="scientific">Aquisphaera giovannonii</name>
    <dbReference type="NCBI Taxonomy" id="406548"/>
    <lineage>
        <taxon>Bacteria</taxon>
        <taxon>Pseudomonadati</taxon>
        <taxon>Planctomycetota</taxon>
        <taxon>Planctomycetia</taxon>
        <taxon>Isosphaerales</taxon>
        <taxon>Isosphaeraceae</taxon>
        <taxon>Aquisphaera</taxon>
    </lineage>
</organism>
<keyword evidence="2" id="KW-0732">Signal</keyword>
<dbReference type="KEGG" id="agv:OJF2_75460"/>
<protein>
    <submittedName>
        <fullName evidence="3">Uncharacterized protein</fullName>
    </submittedName>
</protein>
<evidence type="ECO:0000256" key="2">
    <source>
        <dbReference type="SAM" id="SignalP"/>
    </source>
</evidence>
<feature type="compositionally biased region" description="Low complexity" evidence="1">
    <location>
        <begin position="73"/>
        <end position="82"/>
    </location>
</feature>